<dbReference type="OMA" id="ASHEWFL"/>
<sequence length="300" mass="35161">MLSLDEFPDELKLELLSFAPELRFVSREWFCLHNVLYGLRCNRIHRGAWSDIELEVVAEYIKSEFSFLDRLRELCHCYMLSVCKDNGVIKYVTDSWYWIYCALFVFQVIQVEPGMLQTPMRCLVVKNNELPSLNLWVELTEVIPELKLDITVTVVLGSFSDSDEDRRSTIIIKPKYRDVSAWVNRKGYYCIYINKLNLPASWNATTGVPLKFVTQLSGTGSRALKVHAIDFTPYQASHEWFLFYTSSAAFQRMISRRLWYRSSPTQPNGDAPPKREFVFRYPNVQLESDDLDWTRPYILK</sequence>
<name>I6ND60_ERECY</name>
<dbReference type="OrthoDB" id="4069965at2759"/>
<dbReference type="GeneID" id="11468312"/>
<dbReference type="Proteomes" id="UP000006790">
    <property type="component" value="Chromosome 5"/>
</dbReference>
<reference evidence="1 2" key="1">
    <citation type="journal article" date="2011" name="G3 (Bethesda)">
        <title>Genome evolution in the Eremothecium clade of the Saccharomyces complex revealed by comparative genomics.</title>
        <authorList>
            <person name="Wendland J."/>
            <person name="Walther A."/>
        </authorList>
    </citation>
    <scope>NUCLEOTIDE SEQUENCE [LARGE SCALE GENOMIC DNA]</scope>
    <source>
        <strain evidence="2">CBS 270.75 / DBVPG 7215 / KCTC 17166 / NRRL Y-17582</strain>
    </source>
</reference>
<dbReference type="EMBL" id="CP002501">
    <property type="protein sequence ID" value="AET40002.1"/>
    <property type="molecule type" value="Genomic_DNA"/>
</dbReference>
<protein>
    <submittedName>
        <fullName evidence="1">Uncharacterized protein</fullName>
    </submittedName>
</protein>
<keyword evidence="2" id="KW-1185">Reference proteome</keyword>
<dbReference type="HOGENOM" id="CLU_829162_0_0_1"/>
<organism evidence="1 2">
    <name type="scientific">Eremothecium cymbalariae (strain CBS 270.75 / DBVPG 7215 / KCTC 17166 / NRRL Y-17582)</name>
    <name type="common">Yeast</name>
    <dbReference type="NCBI Taxonomy" id="931890"/>
    <lineage>
        <taxon>Eukaryota</taxon>
        <taxon>Fungi</taxon>
        <taxon>Dikarya</taxon>
        <taxon>Ascomycota</taxon>
        <taxon>Saccharomycotina</taxon>
        <taxon>Saccharomycetes</taxon>
        <taxon>Saccharomycetales</taxon>
        <taxon>Saccharomycetaceae</taxon>
        <taxon>Eremothecium</taxon>
    </lineage>
</organism>
<dbReference type="KEGG" id="erc:Ecym_5234"/>
<evidence type="ECO:0000313" key="1">
    <source>
        <dbReference type="EMBL" id="AET40002.1"/>
    </source>
</evidence>
<dbReference type="AlphaFoldDB" id="I6ND60"/>
<dbReference type="RefSeq" id="XP_003646819.1">
    <property type="nucleotide sequence ID" value="XM_003646771.1"/>
</dbReference>
<dbReference type="InParanoid" id="I6ND60"/>
<gene>
    <name evidence="1" type="ordered locus">Ecym_5234</name>
</gene>
<proteinExistence type="predicted"/>
<accession>I6ND60</accession>
<evidence type="ECO:0000313" key="2">
    <source>
        <dbReference type="Proteomes" id="UP000006790"/>
    </source>
</evidence>
<dbReference type="FunCoup" id="I6ND60">
    <property type="interactions" value="50"/>
</dbReference>